<reference evidence="1 2" key="1">
    <citation type="submission" date="2020-08" db="EMBL/GenBank/DDBJ databases">
        <title>Genome sequence of Nocardioides mesophilus KACC 16243T.</title>
        <authorList>
            <person name="Hyun D.-W."/>
            <person name="Bae J.-W."/>
        </authorList>
    </citation>
    <scope>NUCLEOTIDE SEQUENCE [LARGE SCALE GENOMIC DNA]</scope>
    <source>
        <strain evidence="1 2">KACC 16243</strain>
    </source>
</reference>
<dbReference type="AlphaFoldDB" id="A0A7G9RHY6"/>
<gene>
    <name evidence="1" type="ORF">H9L09_20235</name>
</gene>
<evidence type="ECO:0000313" key="2">
    <source>
        <dbReference type="Proteomes" id="UP000515947"/>
    </source>
</evidence>
<organism evidence="1 2">
    <name type="scientific">Nocardioides mesophilus</name>
    <dbReference type="NCBI Taxonomy" id="433659"/>
    <lineage>
        <taxon>Bacteria</taxon>
        <taxon>Bacillati</taxon>
        <taxon>Actinomycetota</taxon>
        <taxon>Actinomycetes</taxon>
        <taxon>Propionibacteriales</taxon>
        <taxon>Nocardioidaceae</taxon>
        <taxon>Nocardioides</taxon>
    </lineage>
</organism>
<keyword evidence="2" id="KW-1185">Reference proteome</keyword>
<dbReference type="Proteomes" id="UP000515947">
    <property type="component" value="Chromosome"/>
</dbReference>
<sequence length="67" mass="7152">MPGLVPRRRAEGLRLVADDQDWSWGEGRAVDGPSEALAMALAGRAVAVDDLSGPGADLLRERLGVRR</sequence>
<dbReference type="KEGG" id="nmes:H9L09_20235"/>
<dbReference type="EMBL" id="CP060713">
    <property type="protein sequence ID" value="QNN55211.1"/>
    <property type="molecule type" value="Genomic_DNA"/>
</dbReference>
<name>A0A7G9RHY6_9ACTN</name>
<proteinExistence type="predicted"/>
<dbReference type="RefSeq" id="WP_187581051.1">
    <property type="nucleotide sequence ID" value="NZ_CP060713.1"/>
</dbReference>
<evidence type="ECO:0000313" key="1">
    <source>
        <dbReference type="EMBL" id="QNN55211.1"/>
    </source>
</evidence>
<protein>
    <submittedName>
        <fullName evidence="1">Uncharacterized protein</fullName>
    </submittedName>
</protein>
<accession>A0A7G9RHY6</accession>